<comment type="pathway">
    <text evidence="3 14 15">Amino-acid biosynthesis; L-leucine biosynthesis; L-leucine from 3-methyl-2-oxobutanoate: step 3/4.</text>
</comment>
<evidence type="ECO:0000256" key="3">
    <source>
        <dbReference type="ARBA" id="ARBA00004762"/>
    </source>
</evidence>
<keyword evidence="10 14" id="KW-0560">Oxidoreductase</keyword>
<feature type="binding site" evidence="14">
    <location>
        <position position="106"/>
    </location>
    <ligand>
        <name>substrate</name>
    </ligand>
</feature>
<keyword evidence="6 14" id="KW-0432">Leucine biosynthesis</keyword>
<evidence type="ECO:0000256" key="2">
    <source>
        <dbReference type="ARBA" id="ARBA00001936"/>
    </source>
</evidence>
<dbReference type="Gene3D" id="3.40.718.10">
    <property type="entry name" value="Isopropylmalate Dehydrogenase"/>
    <property type="match status" value="1"/>
</dbReference>
<evidence type="ECO:0000313" key="18">
    <source>
        <dbReference type="Proteomes" id="UP000076603"/>
    </source>
</evidence>
<keyword evidence="14" id="KW-0963">Cytoplasm</keyword>
<evidence type="ECO:0000256" key="15">
    <source>
        <dbReference type="RuleBase" id="RU004445"/>
    </source>
</evidence>
<feature type="binding site" evidence="14">
    <location>
        <position position="223"/>
    </location>
    <ligand>
        <name>Mg(2+)</name>
        <dbReference type="ChEBI" id="CHEBI:18420"/>
    </ligand>
</feature>
<dbReference type="PROSITE" id="PS00470">
    <property type="entry name" value="IDH_IMDH"/>
    <property type="match status" value="1"/>
</dbReference>
<gene>
    <name evidence="17" type="primary">leuB_2</name>
    <name evidence="14" type="synonym">leuB</name>
    <name evidence="17" type="ORF">CLMAG_38630</name>
</gene>
<dbReference type="GO" id="GO:0009098">
    <property type="term" value="P:L-leucine biosynthetic process"/>
    <property type="evidence" value="ECO:0007669"/>
    <property type="project" value="UniProtKB-UniRule"/>
</dbReference>
<evidence type="ECO:0000256" key="6">
    <source>
        <dbReference type="ARBA" id="ARBA00022430"/>
    </source>
</evidence>
<reference evidence="17 18" key="1">
    <citation type="submission" date="2016-04" db="EMBL/GenBank/DDBJ databases">
        <title>Genome sequence of Clostridium magnum DSM 2767.</title>
        <authorList>
            <person name="Poehlein A."/>
            <person name="Uhlig R."/>
            <person name="Fischer R."/>
            <person name="Bahl H."/>
            <person name="Daniel R."/>
        </authorList>
    </citation>
    <scope>NUCLEOTIDE SEQUENCE [LARGE SCALE GENOMIC DNA]</scope>
    <source>
        <strain evidence="17 18">DSM 2767</strain>
    </source>
</reference>
<feature type="site" description="Important for catalysis" evidence="14">
    <location>
        <position position="191"/>
    </location>
</feature>
<dbReference type="EMBL" id="LWAE01000004">
    <property type="protein sequence ID" value="KZL90952.1"/>
    <property type="molecule type" value="Genomic_DNA"/>
</dbReference>
<feature type="site" description="Important for catalysis" evidence="14">
    <location>
        <position position="142"/>
    </location>
</feature>
<comment type="caution">
    <text evidence="17">The sequence shown here is derived from an EMBL/GenBank/DDBJ whole genome shotgun (WGS) entry which is preliminary data.</text>
</comment>
<name>A0A161YKB4_9CLOT</name>
<dbReference type="GO" id="GO:0005829">
    <property type="term" value="C:cytosol"/>
    <property type="evidence" value="ECO:0007669"/>
    <property type="project" value="TreeGrafter"/>
</dbReference>
<comment type="function">
    <text evidence="14 15">Catalyzes the oxidation of 3-carboxy-2-hydroxy-4-methylpentanoate (3-isopropylmalate) to 3-carboxy-4-methyl-2-oxopentanoate. The product decarboxylates to 4-methyl-2 oxopentanoate.</text>
</comment>
<dbReference type="OrthoDB" id="9806254at2"/>
<sequence>MDFKIPIIPGDGIGVDVVREGVRALDRIGEVFGHTFTYEHILCGGACIDAHGVPLQDESIEKIKECDAILFGAVGGPKLDALPKEQRPERGLARLRREFNLFANLRPSKIYPDLKDKSPLKDRIIEKGVDIMLIRDLTGGIYFGNKGRREGKNGLEAYDEECYSVMEITRVAKKAFEIAMQRRKSVTSVDKANALEASRLWRDTVTEVAKDYPEVELKHMLVDKAAMELACNPSVFDVLLTTSIFGDILSDEAGVTTGSVGMLASAALNESGFGLYEPIHGTAPDIAGMGIANPLATIASVGMLLEIALNLPEEAKAIDRAINKVLHDGYRTGDIYMEGTTKVTTEEMGTYTIERITK</sequence>
<dbReference type="EC" id="1.1.1.85" evidence="14"/>
<comment type="similarity">
    <text evidence="4 14">Belongs to the isocitrate and isopropylmalate dehydrogenases family. LeuB type 1 subfamily.</text>
</comment>
<keyword evidence="8 14" id="KW-0479">Metal-binding</keyword>
<evidence type="ECO:0000256" key="4">
    <source>
        <dbReference type="ARBA" id="ARBA00008319"/>
    </source>
</evidence>
<dbReference type="FunFam" id="3.40.718.10:FF:000006">
    <property type="entry name" value="3-isopropylmalate dehydrogenase"/>
    <property type="match status" value="1"/>
</dbReference>
<dbReference type="Proteomes" id="UP000076603">
    <property type="component" value="Unassembled WGS sequence"/>
</dbReference>
<evidence type="ECO:0000256" key="5">
    <source>
        <dbReference type="ARBA" id="ARBA00011738"/>
    </source>
</evidence>
<dbReference type="GO" id="GO:0003862">
    <property type="term" value="F:3-isopropylmalate dehydrogenase activity"/>
    <property type="evidence" value="ECO:0007669"/>
    <property type="project" value="UniProtKB-UniRule"/>
</dbReference>
<dbReference type="UniPathway" id="UPA00048">
    <property type="reaction ID" value="UER00072"/>
</dbReference>
<evidence type="ECO:0000259" key="16">
    <source>
        <dbReference type="SMART" id="SM01329"/>
    </source>
</evidence>
<keyword evidence="13 14" id="KW-0100">Branched-chain amino acid biosynthesis</keyword>
<keyword evidence="18" id="KW-1185">Reference proteome</keyword>
<comment type="caution">
    <text evidence="14">Lacks conserved residue(s) required for the propagation of feature annotation.</text>
</comment>
<dbReference type="SMART" id="SM01329">
    <property type="entry name" value="Iso_dh"/>
    <property type="match status" value="1"/>
</dbReference>
<evidence type="ECO:0000256" key="10">
    <source>
        <dbReference type="ARBA" id="ARBA00023002"/>
    </source>
</evidence>
<dbReference type="InterPro" id="IPR004429">
    <property type="entry name" value="Isopropylmalate_DH"/>
</dbReference>
<evidence type="ECO:0000313" key="17">
    <source>
        <dbReference type="EMBL" id="KZL90952.1"/>
    </source>
</evidence>
<dbReference type="STRING" id="1121326.CLMAG_38630"/>
<dbReference type="NCBIfam" id="TIGR00169">
    <property type="entry name" value="leuB"/>
    <property type="match status" value="1"/>
</dbReference>
<evidence type="ECO:0000256" key="9">
    <source>
        <dbReference type="ARBA" id="ARBA00022842"/>
    </source>
</evidence>
<organism evidence="17 18">
    <name type="scientific">Clostridium magnum DSM 2767</name>
    <dbReference type="NCBI Taxonomy" id="1121326"/>
    <lineage>
        <taxon>Bacteria</taxon>
        <taxon>Bacillati</taxon>
        <taxon>Bacillota</taxon>
        <taxon>Clostridia</taxon>
        <taxon>Eubacteriales</taxon>
        <taxon>Clostridiaceae</taxon>
        <taxon>Clostridium</taxon>
    </lineage>
</organism>
<dbReference type="GO" id="GO:0051287">
    <property type="term" value="F:NAD binding"/>
    <property type="evidence" value="ECO:0007669"/>
    <property type="project" value="InterPro"/>
</dbReference>
<keyword evidence="11 14" id="KW-0520">NAD</keyword>
<keyword evidence="12 14" id="KW-0464">Manganese</keyword>
<dbReference type="InterPro" id="IPR024084">
    <property type="entry name" value="IsoPropMal-DH-like_dom"/>
</dbReference>
<keyword evidence="7 14" id="KW-0028">Amino-acid biosynthesis</keyword>
<evidence type="ECO:0000256" key="13">
    <source>
        <dbReference type="ARBA" id="ARBA00023304"/>
    </source>
</evidence>
<keyword evidence="9 14" id="KW-0460">Magnesium</keyword>
<dbReference type="RefSeq" id="WP_066626019.1">
    <property type="nucleotide sequence ID" value="NZ_FQXL01000042.1"/>
</dbReference>
<accession>A0A161YKB4</accession>
<evidence type="ECO:0000256" key="11">
    <source>
        <dbReference type="ARBA" id="ARBA00023027"/>
    </source>
</evidence>
<dbReference type="PATRIC" id="fig|1121326.3.peg.3908"/>
<dbReference type="InterPro" id="IPR019818">
    <property type="entry name" value="IsoCit/isopropylmalate_DH_CS"/>
</dbReference>
<evidence type="ECO:0000256" key="7">
    <source>
        <dbReference type="ARBA" id="ARBA00022605"/>
    </source>
</evidence>
<dbReference type="HAMAP" id="MF_01033">
    <property type="entry name" value="LeuB_type1"/>
    <property type="match status" value="1"/>
</dbReference>
<evidence type="ECO:0000256" key="12">
    <source>
        <dbReference type="ARBA" id="ARBA00023211"/>
    </source>
</evidence>
<dbReference type="PANTHER" id="PTHR42979:SF1">
    <property type="entry name" value="3-ISOPROPYLMALATE DEHYDROGENASE"/>
    <property type="match status" value="1"/>
</dbReference>
<feature type="binding site" evidence="14">
    <location>
        <position position="135"/>
    </location>
    <ligand>
        <name>substrate</name>
    </ligand>
</feature>
<evidence type="ECO:0000256" key="1">
    <source>
        <dbReference type="ARBA" id="ARBA00000624"/>
    </source>
</evidence>
<dbReference type="Pfam" id="PF00180">
    <property type="entry name" value="Iso_dh"/>
    <property type="match status" value="1"/>
</dbReference>
<evidence type="ECO:0000256" key="8">
    <source>
        <dbReference type="ARBA" id="ARBA00022723"/>
    </source>
</evidence>
<dbReference type="GO" id="GO:0000287">
    <property type="term" value="F:magnesium ion binding"/>
    <property type="evidence" value="ECO:0007669"/>
    <property type="project" value="InterPro"/>
</dbReference>
<dbReference type="AlphaFoldDB" id="A0A161YKB4"/>
<feature type="binding site" evidence="14">
    <location>
        <position position="96"/>
    </location>
    <ligand>
        <name>substrate</name>
    </ligand>
</feature>
<feature type="binding site" evidence="14">
    <location>
        <position position="247"/>
    </location>
    <ligand>
        <name>Mg(2+)</name>
        <dbReference type="ChEBI" id="CHEBI:18420"/>
    </ligand>
</feature>
<evidence type="ECO:0000256" key="14">
    <source>
        <dbReference type="HAMAP-Rule" id="MF_01033"/>
    </source>
</evidence>
<feature type="binding site" evidence="14">
    <location>
        <position position="251"/>
    </location>
    <ligand>
        <name>Mg(2+)</name>
        <dbReference type="ChEBI" id="CHEBI:18420"/>
    </ligand>
</feature>
<comment type="catalytic activity">
    <reaction evidence="1 14 15">
        <text>(2R,3S)-3-isopropylmalate + NAD(+) = 4-methyl-2-oxopentanoate + CO2 + NADH</text>
        <dbReference type="Rhea" id="RHEA:32271"/>
        <dbReference type="ChEBI" id="CHEBI:16526"/>
        <dbReference type="ChEBI" id="CHEBI:17865"/>
        <dbReference type="ChEBI" id="CHEBI:35121"/>
        <dbReference type="ChEBI" id="CHEBI:57540"/>
        <dbReference type="ChEBI" id="CHEBI:57945"/>
        <dbReference type="EC" id="1.1.1.85"/>
    </reaction>
</comment>
<feature type="binding site" evidence="14">
    <location>
        <position position="223"/>
    </location>
    <ligand>
        <name>substrate</name>
    </ligand>
</feature>
<feature type="domain" description="Isopropylmalate dehydrogenase-like" evidence="16">
    <location>
        <begin position="4"/>
        <end position="352"/>
    </location>
</feature>
<comment type="subunit">
    <text evidence="5 14 15">Homodimer.</text>
</comment>
<dbReference type="PANTHER" id="PTHR42979">
    <property type="entry name" value="3-ISOPROPYLMALATE DEHYDROGENASE"/>
    <property type="match status" value="1"/>
</dbReference>
<proteinExistence type="inferred from homology"/>
<comment type="cofactor">
    <cofactor evidence="14 15">
        <name>Mg(2+)</name>
        <dbReference type="ChEBI" id="CHEBI:18420"/>
    </cofactor>
    <cofactor evidence="14 15">
        <name>Mn(2+)</name>
        <dbReference type="ChEBI" id="CHEBI:29035"/>
    </cofactor>
    <text evidence="14 15">Binds 1 Mg(2+) or Mn(2+) ion per subunit.</text>
</comment>
<protein>
    <recommendedName>
        <fullName evidence="14">3-isopropylmalate dehydrogenase</fullName>
        <ecNumber evidence="14">1.1.1.85</ecNumber>
    </recommendedName>
    <alternativeName>
        <fullName evidence="14">3-IPM-DH</fullName>
    </alternativeName>
    <alternativeName>
        <fullName evidence="14">Beta-IPM dehydrogenase</fullName>
        <shortName evidence="14">IMDH</shortName>
    </alternativeName>
</protein>
<comment type="subcellular location">
    <subcellularLocation>
        <location evidence="14">Cytoplasm</location>
    </subcellularLocation>
</comment>
<comment type="cofactor">
    <cofactor evidence="2">
        <name>Mn(2+)</name>
        <dbReference type="ChEBI" id="CHEBI:29035"/>
    </cofactor>
</comment>
<dbReference type="SUPFAM" id="SSF53659">
    <property type="entry name" value="Isocitrate/Isopropylmalate dehydrogenase-like"/>
    <property type="match status" value="1"/>
</dbReference>